<dbReference type="InterPro" id="IPR007730">
    <property type="entry name" value="SPOR-like_dom"/>
</dbReference>
<dbReference type="PROSITE" id="PS51724">
    <property type="entry name" value="SPOR"/>
    <property type="match status" value="1"/>
</dbReference>
<gene>
    <name evidence="3" type="ORF">ACFORL_00645</name>
</gene>
<proteinExistence type="predicted"/>
<sequence>MKLVMDERIKHRLVGLAVILSIGAIFAPVIMKKSSQRMEHMTVSIKLPPKPELPKVAMPDEEKMFKAVKVAHVNIQKVQEELPSVIAKAEPLTPMNTTTARQIANPEPLKIIPAEQPVLALQKTKPAIKVAQKPEKPVAIKLPVKPAAKPVAQNGYAVQLATFSQRNNANALVNKLKSKGFKVAVNTVTTKTGTVYKVVVGQEIQREKAKALQQKLASVMQIQGFVVPTRIS</sequence>
<keyword evidence="1" id="KW-0472">Membrane</keyword>
<protein>
    <submittedName>
        <fullName evidence="3">SPOR domain-containing protein</fullName>
    </submittedName>
</protein>
<dbReference type="EMBL" id="JBHSAB010000001">
    <property type="protein sequence ID" value="MFC3907585.1"/>
    <property type="molecule type" value="Genomic_DNA"/>
</dbReference>
<evidence type="ECO:0000313" key="3">
    <source>
        <dbReference type="EMBL" id="MFC3907585.1"/>
    </source>
</evidence>
<comment type="caution">
    <text evidence="3">The sequence shown here is derived from an EMBL/GenBank/DDBJ whole genome shotgun (WGS) entry which is preliminary data.</text>
</comment>
<evidence type="ECO:0000256" key="1">
    <source>
        <dbReference type="SAM" id="Phobius"/>
    </source>
</evidence>
<keyword evidence="1" id="KW-0812">Transmembrane</keyword>
<dbReference type="RefSeq" id="WP_382340089.1">
    <property type="nucleotide sequence ID" value="NZ_JBHSAB010000001.1"/>
</dbReference>
<dbReference type="InterPro" id="IPR052521">
    <property type="entry name" value="Cell_div_SPOR-domain"/>
</dbReference>
<organism evidence="3 4">
    <name type="scientific">Legionella dresdenensis</name>
    <dbReference type="NCBI Taxonomy" id="450200"/>
    <lineage>
        <taxon>Bacteria</taxon>
        <taxon>Pseudomonadati</taxon>
        <taxon>Pseudomonadota</taxon>
        <taxon>Gammaproteobacteria</taxon>
        <taxon>Legionellales</taxon>
        <taxon>Legionellaceae</taxon>
        <taxon>Legionella</taxon>
    </lineage>
</organism>
<name>A0ABV8CBA1_9GAMM</name>
<keyword evidence="1" id="KW-1133">Transmembrane helix</keyword>
<keyword evidence="4" id="KW-1185">Reference proteome</keyword>
<feature type="transmembrane region" description="Helical" evidence="1">
    <location>
        <begin position="12"/>
        <end position="31"/>
    </location>
</feature>
<feature type="domain" description="SPOR" evidence="2">
    <location>
        <begin position="150"/>
        <end position="229"/>
    </location>
</feature>
<dbReference type="SUPFAM" id="SSF110997">
    <property type="entry name" value="Sporulation related repeat"/>
    <property type="match status" value="1"/>
</dbReference>
<reference evidence="4" key="1">
    <citation type="journal article" date="2019" name="Int. J. Syst. Evol. Microbiol.">
        <title>The Global Catalogue of Microorganisms (GCM) 10K type strain sequencing project: providing services to taxonomists for standard genome sequencing and annotation.</title>
        <authorList>
            <consortium name="The Broad Institute Genomics Platform"/>
            <consortium name="The Broad Institute Genome Sequencing Center for Infectious Disease"/>
            <person name="Wu L."/>
            <person name="Ma J."/>
        </authorList>
    </citation>
    <scope>NUCLEOTIDE SEQUENCE [LARGE SCALE GENOMIC DNA]</scope>
    <source>
        <strain evidence="4">CCUG 59858</strain>
    </source>
</reference>
<accession>A0ABV8CBA1</accession>
<evidence type="ECO:0000259" key="2">
    <source>
        <dbReference type="PROSITE" id="PS51724"/>
    </source>
</evidence>
<dbReference type="Proteomes" id="UP001595758">
    <property type="component" value="Unassembled WGS sequence"/>
</dbReference>
<dbReference type="PANTHER" id="PTHR38687">
    <property type="entry name" value="CELL DIVISION PROTEIN DEDD-RELATED"/>
    <property type="match status" value="1"/>
</dbReference>
<dbReference type="Gene3D" id="3.30.70.1070">
    <property type="entry name" value="Sporulation related repeat"/>
    <property type="match status" value="1"/>
</dbReference>
<dbReference type="PANTHER" id="PTHR38687:SF1">
    <property type="entry name" value="CELL DIVISION PROTEIN DEDD"/>
    <property type="match status" value="1"/>
</dbReference>
<evidence type="ECO:0000313" key="4">
    <source>
        <dbReference type="Proteomes" id="UP001595758"/>
    </source>
</evidence>
<dbReference type="InterPro" id="IPR036680">
    <property type="entry name" value="SPOR-like_sf"/>
</dbReference>
<dbReference type="Pfam" id="PF05036">
    <property type="entry name" value="SPOR"/>
    <property type="match status" value="1"/>
</dbReference>